<evidence type="ECO:0000313" key="6">
    <source>
        <dbReference type="EMBL" id="GIE97557.1"/>
    </source>
</evidence>
<evidence type="ECO:0000256" key="1">
    <source>
        <dbReference type="ARBA" id="ARBA00022553"/>
    </source>
</evidence>
<accession>A0A919K2A1</accession>
<dbReference type="PROSITE" id="PS50043">
    <property type="entry name" value="HTH_LUXR_2"/>
    <property type="match status" value="1"/>
</dbReference>
<dbReference type="PANTHER" id="PTHR43214:SF43">
    <property type="entry name" value="TWO-COMPONENT RESPONSE REGULATOR"/>
    <property type="match status" value="1"/>
</dbReference>
<keyword evidence="2 6" id="KW-0238">DNA-binding</keyword>
<dbReference type="SMART" id="SM00448">
    <property type="entry name" value="REC"/>
    <property type="match status" value="1"/>
</dbReference>
<evidence type="ECO:0000259" key="5">
    <source>
        <dbReference type="PROSITE" id="PS50110"/>
    </source>
</evidence>
<reference evidence="6" key="1">
    <citation type="submission" date="2021-01" db="EMBL/GenBank/DDBJ databases">
        <title>Whole genome shotgun sequence of Actinoplanes rishiriensis NBRC 108556.</title>
        <authorList>
            <person name="Komaki H."/>
            <person name="Tamura T."/>
        </authorList>
    </citation>
    <scope>NUCLEOTIDE SEQUENCE</scope>
    <source>
        <strain evidence="6">NBRC 108556</strain>
    </source>
</reference>
<evidence type="ECO:0000256" key="2">
    <source>
        <dbReference type="ARBA" id="ARBA00023125"/>
    </source>
</evidence>
<keyword evidence="7" id="KW-1185">Reference proteome</keyword>
<gene>
    <name evidence="6" type="ORF">Ari01nite_50220</name>
</gene>
<dbReference type="InterPro" id="IPR000792">
    <property type="entry name" value="Tscrpt_reg_LuxR_C"/>
</dbReference>
<dbReference type="SMART" id="SM00421">
    <property type="entry name" value="HTH_LUXR"/>
    <property type="match status" value="1"/>
</dbReference>
<dbReference type="CDD" id="cd06170">
    <property type="entry name" value="LuxR_C_like"/>
    <property type="match status" value="1"/>
</dbReference>
<dbReference type="Proteomes" id="UP000636960">
    <property type="component" value="Unassembled WGS sequence"/>
</dbReference>
<evidence type="ECO:0000259" key="4">
    <source>
        <dbReference type="PROSITE" id="PS50043"/>
    </source>
</evidence>
<dbReference type="InterPro" id="IPR039420">
    <property type="entry name" value="WalR-like"/>
</dbReference>
<dbReference type="PRINTS" id="PR00038">
    <property type="entry name" value="HTHLUXR"/>
</dbReference>
<feature type="modified residue" description="4-aspartylphosphate" evidence="3">
    <location>
        <position position="60"/>
    </location>
</feature>
<dbReference type="Pfam" id="PF00196">
    <property type="entry name" value="GerE"/>
    <property type="match status" value="1"/>
</dbReference>
<dbReference type="EMBL" id="BOMV01000057">
    <property type="protein sequence ID" value="GIE97557.1"/>
    <property type="molecule type" value="Genomic_DNA"/>
</dbReference>
<dbReference type="InterPro" id="IPR001789">
    <property type="entry name" value="Sig_transdc_resp-reg_receiver"/>
</dbReference>
<comment type="caution">
    <text evidence="6">The sequence shown here is derived from an EMBL/GenBank/DDBJ whole genome shotgun (WGS) entry which is preliminary data.</text>
</comment>
<dbReference type="InterPro" id="IPR016032">
    <property type="entry name" value="Sig_transdc_resp-reg_C-effctor"/>
</dbReference>
<dbReference type="AlphaFoldDB" id="A0A919K2A1"/>
<dbReference type="RefSeq" id="WP_203784605.1">
    <property type="nucleotide sequence ID" value="NZ_BOMV01000057.1"/>
</dbReference>
<dbReference type="Pfam" id="PF00072">
    <property type="entry name" value="Response_reg"/>
    <property type="match status" value="1"/>
</dbReference>
<dbReference type="GO" id="GO:0003677">
    <property type="term" value="F:DNA binding"/>
    <property type="evidence" value="ECO:0007669"/>
    <property type="project" value="UniProtKB-KW"/>
</dbReference>
<keyword evidence="1 3" id="KW-0597">Phosphoprotein</keyword>
<dbReference type="GO" id="GO:0000160">
    <property type="term" value="P:phosphorelay signal transduction system"/>
    <property type="evidence" value="ECO:0007669"/>
    <property type="project" value="InterPro"/>
</dbReference>
<dbReference type="PANTHER" id="PTHR43214">
    <property type="entry name" value="TWO-COMPONENT RESPONSE REGULATOR"/>
    <property type="match status" value="1"/>
</dbReference>
<dbReference type="InterPro" id="IPR058245">
    <property type="entry name" value="NreC/VraR/RcsB-like_REC"/>
</dbReference>
<dbReference type="SUPFAM" id="SSF46894">
    <property type="entry name" value="C-terminal effector domain of the bipartite response regulators"/>
    <property type="match status" value="1"/>
</dbReference>
<sequence length="220" mass="23395">MAEELESIRVLVVDDHQTFAELLAIALQSEPSLSFVGHAQSSSEARELVERLRPDAVLMDVELPDVDGIKTTGQLMADYPELRVIVLTAHAEPSLVSRAVAAGACGFLPKGGALGDVLQALRSAHRGGMVIPAHLLSGALNPAAPRAAHAEPVALLTARERDVLRIMALGRDARAIANELGISLHTCRGYVKSILAKLDSHSQLEAVMKAIRTGLLDAIR</sequence>
<organism evidence="6 7">
    <name type="scientific">Paractinoplanes rishiriensis</name>
    <dbReference type="NCBI Taxonomy" id="1050105"/>
    <lineage>
        <taxon>Bacteria</taxon>
        <taxon>Bacillati</taxon>
        <taxon>Actinomycetota</taxon>
        <taxon>Actinomycetes</taxon>
        <taxon>Micromonosporales</taxon>
        <taxon>Micromonosporaceae</taxon>
        <taxon>Paractinoplanes</taxon>
    </lineage>
</organism>
<dbReference type="Gene3D" id="3.40.50.2300">
    <property type="match status" value="1"/>
</dbReference>
<protein>
    <submittedName>
        <fullName evidence="6">DNA-binding response regulator</fullName>
    </submittedName>
</protein>
<dbReference type="GO" id="GO:0006355">
    <property type="term" value="P:regulation of DNA-templated transcription"/>
    <property type="evidence" value="ECO:0007669"/>
    <property type="project" value="InterPro"/>
</dbReference>
<evidence type="ECO:0000256" key="3">
    <source>
        <dbReference type="PROSITE-ProRule" id="PRU00169"/>
    </source>
</evidence>
<dbReference type="InterPro" id="IPR011006">
    <property type="entry name" value="CheY-like_superfamily"/>
</dbReference>
<dbReference type="PROSITE" id="PS50110">
    <property type="entry name" value="RESPONSE_REGULATORY"/>
    <property type="match status" value="1"/>
</dbReference>
<dbReference type="SUPFAM" id="SSF52172">
    <property type="entry name" value="CheY-like"/>
    <property type="match status" value="1"/>
</dbReference>
<feature type="domain" description="Response regulatory" evidence="5">
    <location>
        <begin position="9"/>
        <end position="125"/>
    </location>
</feature>
<proteinExistence type="predicted"/>
<dbReference type="CDD" id="cd17535">
    <property type="entry name" value="REC_NarL-like"/>
    <property type="match status" value="1"/>
</dbReference>
<evidence type="ECO:0000313" key="7">
    <source>
        <dbReference type="Proteomes" id="UP000636960"/>
    </source>
</evidence>
<feature type="domain" description="HTH luxR-type" evidence="4">
    <location>
        <begin position="149"/>
        <end position="214"/>
    </location>
</feature>
<name>A0A919K2A1_9ACTN</name>